<dbReference type="KEGG" id="rhd:R2APBS1_3147"/>
<protein>
    <submittedName>
        <fullName evidence="1">Uncharacterized protein</fullName>
    </submittedName>
</protein>
<sequence precursor="true">MASRAGLFVMILGLVAAVGVWATKQSLMMKFRRKPGFGAAVAVSISDAGVEVDGNQSRSKLEWSTYPAAVRFNDGILLKRPHSIRWLPDSAIVDGSAADATELVASKTCLRQVR</sequence>
<evidence type="ECO:0000313" key="1">
    <source>
        <dbReference type="EMBL" id="AGG90219.1"/>
    </source>
</evidence>
<name>M4NH42_9GAMM</name>
<gene>
    <name evidence="1" type="ORF">R2APBS1_3147</name>
</gene>
<dbReference type="Proteomes" id="UP000011859">
    <property type="component" value="Chromosome"/>
</dbReference>
<proteinExistence type="predicted"/>
<dbReference type="HOGENOM" id="CLU_2119182_0_0_6"/>
<evidence type="ECO:0000313" key="2">
    <source>
        <dbReference type="Proteomes" id="UP000011859"/>
    </source>
</evidence>
<accession>M4NH42</accession>
<dbReference type="STRING" id="666685.R2APBS1_3147"/>
<dbReference type="AlphaFoldDB" id="M4NH42"/>
<organism evidence="1 2">
    <name type="scientific">Rhodanobacter denitrificans</name>
    <dbReference type="NCBI Taxonomy" id="666685"/>
    <lineage>
        <taxon>Bacteria</taxon>
        <taxon>Pseudomonadati</taxon>
        <taxon>Pseudomonadota</taxon>
        <taxon>Gammaproteobacteria</taxon>
        <taxon>Lysobacterales</taxon>
        <taxon>Rhodanobacteraceae</taxon>
        <taxon>Rhodanobacter</taxon>
    </lineage>
</organism>
<keyword evidence="2" id="KW-1185">Reference proteome</keyword>
<reference evidence="1 2" key="1">
    <citation type="submission" date="2012-04" db="EMBL/GenBank/DDBJ databases">
        <title>Complete genome of Rhodanobacter sp. 2APBS1.</title>
        <authorList>
            <consortium name="US DOE Joint Genome Institute"/>
            <person name="Huntemann M."/>
            <person name="Wei C.-L."/>
            <person name="Han J."/>
            <person name="Detter J.C."/>
            <person name="Han C."/>
            <person name="Tapia R."/>
            <person name="Munk A.C.C."/>
            <person name="Chen A."/>
            <person name="Krypides N."/>
            <person name="Mavromatis K."/>
            <person name="Markowitz V."/>
            <person name="Szeto E."/>
            <person name="Ivanova N."/>
            <person name="Mikhailova N."/>
            <person name="Ovchinnikova G."/>
            <person name="Pagani I."/>
            <person name="Pati A."/>
            <person name="Goodwin L."/>
            <person name="Peters L."/>
            <person name="Pitluck S."/>
            <person name="Woyke T."/>
            <person name="Prakash O."/>
            <person name="Elkins J."/>
            <person name="Brown S."/>
            <person name="Palumbo A."/>
            <person name="Hemme C."/>
            <person name="Zhou J."/>
            <person name="Watson D."/>
            <person name="Jardine P."/>
            <person name="Kostka J."/>
            <person name="Green S."/>
        </authorList>
    </citation>
    <scope>NUCLEOTIDE SEQUENCE [LARGE SCALE GENOMIC DNA]</scope>
    <source>
        <strain evidence="1 2">2APBS1</strain>
    </source>
</reference>
<dbReference type="EMBL" id="CP003470">
    <property type="protein sequence ID" value="AGG90219.1"/>
    <property type="molecule type" value="Genomic_DNA"/>
</dbReference>